<sequence length="69" mass="7880">MPDVKSINHLSDSFYASPDLAHQMMTFKRWQETATATEGHIIANGRLYELWAKSHDGGMYQITARLDKP</sequence>
<organism evidence="1">
    <name type="scientific">marine sediment metagenome</name>
    <dbReference type="NCBI Taxonomy" id="412755"/>
    <lineage>
        <taxon>unclassified sequences</taxon>
        <taxon>metagenomes</taxon>
        <taxon>ecological metagenomes</taxon>
    </lineage>
</organism>
<gene>
    <name evidence="1" type="ORF">LCGC14_1342010</name>
</gene>
<evidence type="ECO:0000313" key="1">
    <source>
        <dbReference type="EMBL" id="KKM80218.1"/>
    </source>
</evidence>
<accession>A0A0F9KE32</accession>
<name>A0A0F9KE32_9ZZZZ</name>
<comment type="caution">
    <text evidence="1">The sequence shown here is derived from an EMBL/GenBank/DDBJ whole genome shotgun (WGS) entry which is preliminary data.</text>
</comment>
<dbReference type="AlphaFoldDB" id="A0A0F9KE32"/>
<protein>
    <submittedName>
        <fullName evidence="1">Uncharacterized protein</fullName>
    </submittedName>
</protein>
<proteinExistence type="predicted"/>
<dbReference type="EMBL" id="LAZR01008216">
    <property type="protein sequence ID" value="KKM80218.1"/>
    <property type="molecule type" value="Genomic_DNA"/>
</dbReference>
<reference evidence="1" key="1">
    <citation type="journal article" date="2015" name="Nature">
        <title>Complex archaea that bridge the gap between prokaryotes and eukaryotes.</title>
        <authorList>
            <person name="Spang A."/>
            <person name="Saw J.H."/>
            <person name="Jorgensen S.L."/>
            <person name="Zaremba-Niedzwiedzka K."/>
            <person name="Martijn J."/>
            <person name="Lind A.E."/>
            <person name="van Eijk R."/>
            <person name="Schleper C."/>
            <person name="Guy L."/>
            <person name="Ettema T.J."/>
        </authorList>
    </citation>
    <scope>NUCLEOTIDE SEQUENCE</scope>
</reference>